<dbReference type="EMBL" id="JBDLBQ010000007">
    <property type="protein sequence ID" value="MFN2102938.1"/>
    <property type="molecule type" value="Genomic_DNA"/>
</dbReference>
<feature type="region of interest" description="Disordered" evidence="1">
    <location>
        <begin position="230"/>
        <end position="262"/>
    </location>
</feature>
<evidence type="ECO:0000313" key="5">
    <source>
        <dbReference type="Proteomes" id="UP001634413"/>
    </source>
</evidence>
<keyword evidence="2" id="KW-0812">Transmembrane</keyword>
<evidence type="ECO:0000256" key="3">
    <source>
        <dbReference type="SAM" id="SignalP"/>
    </source>
</evidence>
<sequence length="310" mass="35986">MKKLLKYFIIAMSVFLLFSQDSMASYDGQQNIIEQKGDEPTFDPDLSGAFIDSLETCIYNRKGELVELDFGKPISIRNNWVKFGDDKLKYEDIAKNEKMKYDYSVKAMNFIRWVNNDGKIDKSKRYDDIKDRDKAGTIRFRVTKNQANQQPLRIILSNDETKDVYEVVVGTGKQLDKAFNYGKYTIYKVYQDDEDFSNFQINISKQQINVSEKTRFQVVDISVVNPDAEKAEQLQKQKDESKKPQDGTKKEDKKDSDKKDDEIVLKPTEKQALINKQKELENTRNMKLLLVFAAFAVVVVAGGYVFYKKR</sequence>
<comment type="caution">
    <text evidence="4">The sequence shown here is derived from an EMBL/GenBank/DDBJ whole genome shotgun (WGS) entry which is preliminary data.</text>
</comment>
<feature type="transmembrane region" description="Helical" evidence="2">
    <location>
        <begin position="288"/>
        <end position="307"/>
    </location>
</feature>
<name>A0ABW9KF93_9FIRM</name>
<feature type="signal peptide" evidence="3">
    <location>
        <begin position="1"/>
        <end position="24"/>
    </location>
</feature>
<evidence type="ECO:0000313" key="4">
    <source>
        <dbReference type="EMBL" id="MFN2102938.1"/>
    </source>
</evidence>
<keyword evidence="5" id="KW-1185">Reference proteome</keyword>
<accession>A0ABW9KF93</accession>
<keyword evidence="2" id="KW-0472">Membrane</keyword>
<evidence type="ECO:0000256" key="1">
    <source>
        <dbReference type="SAM" id="MobiDB-lite"/>
    </source>
</evidence>
<feature type="chain" id="PRO_5045853285" evidence="3">
    <location>
        <begin position="25"/>
        <end position="310"/>
    </location>
</feature>
<evidence type="ECO:0000256" key="2">
    <source>
        <dbReference type="SAM" id="Phobius"/>
    </source>
</evidence>
<keyword evidence="3" id="KW-0732">Signal</keyword>
<proteinExistence type="predicted"/>
<organism evidence="4 5">
    <name type="scientific">Finegoldia dalianensis</name>
    <dbReference type="NCBI Taxonomy" id="3145239"/>
    <lineage>
        <taxon>Bacteria</taxon>
        <taxon>Bacillati</taxon>
        <taxon>Bacillota</taxon>
        <taxon>Tissierellia</taxon>
        <taxon>Tissierellales</taxon>
        <taxon>Peptoniphilaceae</taxon>
        <taxon>Finegoldia</taxon>
    </lineage>
</organism>
<keyword evidence="2" id="KW-1133">Transmembrane helix</keyword>
<reference evidence="4 5" key="1">
    <citation type="journal article" date="2024" name="Anaerobe">
        <title>The identification of Finegoldia dalianensis sp. nov., isolated from the pus of a patient with skin abscess and genomic analysis of the strains belonging to Finegoldia genus.</title>
        <authorList>
            <person name="Li Y."/>
            <person name="Wang Y."/>
            <person name="Xiao D."/>
            <person name="Wang J."/>
            <person name="Jin D."/>
        </authorList>
    </citation>
    <scope>NUCLEOTIDE SEQUENCE [LARGE SCALE GENOMIC DNA]</scope>
    <source>
        <strain evidence="4 5">LY240594</strain>
    </source>
</reference>
<dbReference type="Proteomes" id="UP001634413">
    <property type="component" value="Unassembled WGS sequence"/>
</dbReference>
<protein>
    <submittedName>
        <fullName evidence="4">Uncharacterized protein</fullName>
    </submittedName>
</protein>
<gene>
    <name evidence="4" type="ORF">ABDJ34_08485</name>
</gene>
<dbReference type="RefSeq" id="WP_412702074.1">
    <property type="nucleotide sequence ID" value="NZ_JBDLBQ010000007.1"/>
</dbReference>